<dbReference type="Proteomes" id="UP000503399">
    <property type="component" value="Chromosome"/>
</dbReference>
<dbReference type="SUPFAM" id="SSF52833">
    <property type="entry name" value="Thioredoxin-like"/>
    <property type="match status" value="1"/>
</dbReference>
<feature type="domain" description="Thioredoxin-like fold" evidence="1">
    <location>
        <begin position="7"/>
        <end position="73"/>
    </location>
</feature>
<evidence type="ECO:0000313" key="2">
    <source>
        <dbReference type="EMBL" id="CAB1128201.1"/>
    </source>
</evidence>
<dbReference type="EMBL" id="LR778114">
    <property type="protein sequence ID" value="CAB1128201.1"/>
    <property type="molecule type" value="Genomic_DNA"/>
</dbReference>
<sequence>MSDLDVIVATSQWCTTCPATVNTWKNLESKYRINVRELDVGTVEGRELAVKLYIRSVPSTIVNNEIVHVGTIDRRTAEDLLAKWGVSRR</sequence>
<dbReference type="Gene3D" id="3.40.30.10">
    <property type="entry name" value="Glutaredoxin"/>
    <property type="match status" value="1"/>
</dbReference>
<reference evidence="2 3" key="1">
    <citation type="submission" date="2020-02" db="EMBL/GenBank/DDBJ databases">
        <authorList>
            <person name="Hogendoorn C."/>
        </authorList>
    </citation>
    <scope>NUCLEOTIDE SEQUENCE [LARGE SCALE GENOMIC DNA]</scope>
    <source>
        <strain evidence="2">R501</strain>
    </source>
</reference>
<dbReference type="InterPro" id="IPR012336">
    <property type="entry name" value="Thioredoxin-like_fold"/>
</dbReference>
<organism evidence="2 3">
    <name type="scientific">Candidatus Hydrogenisulfobacillus filiaventi</name>
    <dbReference type="NCBI Taxonomy" id="2707344"/>
    <lineage>
        <taxon>Bacteria</taxon>
        <taxon>Bacillati</taxon>
        <taxon>Bacillota</taxon>
        <taxon>Clostridia</taxon>
        <taxon>Eubacteriales</taxon>
        <taxon>Clostridiales Family XVII. Incertae Sedis</taxon>
        <taxon>Candidatus Hydrogenisulfobacillus</taxon>
    </lineage>
</organism>
<dbReference type="AlphaFoldDB" id="A0A6F8ZE45"/>
<accession>A0A6F8ZE45</accession>
<dbReference type="Pfam" id="PF13192">
    <property type="entry name" value="Thioredoxin_3"/>
    <property type="match status" value="1"/>
</dbReference>
<name>A0A6F8ZE45_9FIRM</name>
<evidence type="ECO:0000259" key="1">
    <source>
        <dbReference type="Pfam" id="PF13192"/>
    </source>
</evidence>
<proteinExistence type="predicted"/>
<dbReference type="InterPro" id="IPR036249">
    <property type="entry name" value="Thioredoxin-like_sf"/>
</dbReference>
<protein>
    <submittedName>
        <fullName evidence="2">Glutaredoxin</fullName>
    </submittedName>
</protein>
<gene>
    <name evidence="2" type="ORF">R50_0695</name>
</gene>
<evidence type="ECO:0000313" key="3">
    <source>
        <dbReference type="Proteomes" id="UP000503399"/>
    </source>
</evidence>
<dbReference type="KEGG" id="hfv:R50_0695"/>
<keyword evidence="3" id="KW-1185">Reference proteome</keyword>